<dbReference type="SUPFAM" id="SSF51011">
    <property type="entry name" value="Glycosyl hydrolase domain"/>
    <property type="match status" value="1"/>
</dbReference>
<keyword evidence="2" id="KW-0378">Hydrolase</keyword>
<dbReference type="EMBL" id="CP002600">
    <property type="protein sequence ID" value="AEA63567.1"/>
    <property type="molecule type" value="Genomic_DNA"/>
</dbReference>
<dbReference type="CDD" id="cd06599">
    <property type="entry name" value="GH31_glycosidase_Aec37"/>
    <property type="match status" value="1"/>
</dbReference>
<evidence type="ECO:0000256" key="2">
    <source>
        <dbReference type="RuleBase" id="RU361185"/>
    </source>
</evidence>
<dbReference type="KEGG" id="bgd:bgla_2g11180"/>
<reference evidence="6 7" key="1">
    <citation type="journal article" date="2011" name="J. Bacteriol.">
        <title>Complete genome sequence of Burkholderia gladioli BSR3.</title>
        <authorList>
            <person name="Seo Y.S."/>
            <person name="Lim J."/>
            <person name="Choi B.S."/>
            <person name="Kim H."/>
            <person name="Goo E."/>
            <person name="Lee B."/>
            <person name="Lim J.S."/>
            <person name="Choi I.Y."/>
            <person name="Moon J.S."/>
            <person name="Kim J."/>
            <person name="Hwang I."/>
        </authorList>
    </citation>
    <scope>NUCLEOTIDE SEQUENCE [LARGE SCALE GENOMIC DNA]</scope>
    <source>
        <strain evidence="6 7">BSR3</strain>
    </source>
</reference>
<dbReference type="Gene3D" id="2.60.40.1760">
    <property type="entry name" value="glycosyl hydrolase (family 31)"/>
    <property type="match status" value="1"/>
</dbReference>
<dbReference type="STRING" id="999541.bgla_2g11180"/>
<dbReference type="InterPro" id="IPR048395">
    <property type="entry name" value="Glyco_hydro_31_C"/>
</dbReference>
<dbReference type="RefSeq" id="WP_013689894.1">
    <property type="nucleotide sequence ID" value="NC_015376.1"/>
</dbReference>
<feature type="domain" description="Glycoside hydrolase family 31 N-terminal" evidence="4">
    <location>
        <begin position="30"/>
        <end position="220"/>
    </location>
</feature>
<dbReference type="eggNOG" id="COG1501">
    <property type="taxonomic scope" value="Bacteria"/>
</dbReference>
<evidence type="ECO:0000259" key="5">
    <source>
        <dbReference type="Pfam" id="PF21365"/>
    </source>
</evidence>
<dbReference type="CDD" id="cd14752">
    <property type="entry name" value="GH31_N"/>
    <property type="match status" value="1"/>
</dbReference>
<keyword evidence="7" id="KW-1185">Reference proteome</keyword>
<comment type="similarity">
    <text evidence="1 2">Belongs to the glycosyl hydrolase 31 family.</text>
</comment>
<name>F2LL89_BURGS</name>
<dbReference type="InterPro" id="IPR025887">
    <property type="entry name" value="Glyco_hydro_31_N_dom"/>
</dbReference>
<dbReference type="Gene3D" id="2.60.40.1180">
    <property type="entry name" value="Golgi alpha-mannosidase II"/>
    <property type="match status" value="1"/>
</dbReference>
<dbReference type="HOGENOM" id="CLU_000631_7_2_4"/>
<dbReference type="SUPFAM" id="SSF74650">
    <property type="entry name" value="Galactose mutarotase-like"/>
    <property type="match status" value="1"/>
</dbReference>
<dbReference type="Gene3D" id="3.20.20.80">
    <property type="entry name" value="Glycosidases"/>
    <property type="match status" value="1"/>
</dbReference>
<evidence type="ECO:0000313" key="6">
    <source>
        <dbReference type="EMBL" id="AEA63567.1"/>
    </source>
</evidence>
<feature type="domain" description="Glycosyl hydrolase family 31 C-terminal" evidence="5">
    <location>
        <begin position="603"/>
        <end position="690"/>
    </location>
</feature>
<dbReference type="GO" id="GO:0030246">
    <property type="term" value="F:carbohydrate binding"/>
    <property type="evidence" value="ECO:0007669"/>
    <property type="project" value="InterPro"/>
</dbReference>
<sequence length="819" mass="91560">MVSMLQPPQFSIAAHGGNRLALAGSGGAAIEVFVLEEDILRVRVLPDGRARDARSWSIAPGAEDVALEGRDRLDLSGYTLPAYAFSLDATHARIETAQVRLEIALDGGRLVWHLRDAAGAWRQVLADRATQAVNFGWWDQRTYHYVTRERSEIVLGLGERAGELDRTGQRYEMVNIDAMGYSARHTDPLYKHIPFAIAWQPETALGYGLFYDTLADCAFDVGRELDNYHGHYRYFVAARGDLDYYFIASPGTPLAATRRFTWLTGRPALMPKWGLGYSGSTMSYTDAPDAQQRMNEFIDGCARHDMLCDSFHLSSGYTSIGDKRYVFNWNRDKFPDVEGFVSHYLDHGLRLCANIKPCLLRDHPEFEEARRRGLLIVDGAGEPAWVQFWDEVGAYLDFTNPATLDWWREHVTDALLRHGIAATWNDNNEFEIWTDDAYAHGFGERFPARDAKVLQTMLMMRASRDAQRAHAPTRRPFLVSRSGGAGMQRYVQTWSGDNHTSWETLRYNLRMGLGLALSGVSNTGHDIGGFSGPAPDPELLARWVQFGVFMPRFSIHSWNDDGSVNEPWMHPEVTPVIAEALKLRYRLIPYLYHRLWLSTTRYEPVLAPTLAHFPHDRRCYQPCDEMMIGEALLAAPVVEPGQTERQVWLPAGERWVCVASGRAFEGGASVTLPAPLDAPPPMLLREGHVLPLNTAEQHFASRAEARGFLIAPRAADGSAHGECVEDDGETEAWRDGAFGVWRIDSQAADGGLRIEVAWQGAWRRPFDTITLHLPGGETRAIVTPGAQQTEEHHDGRWRTLTLVLPPVQGGGTGVAAEPA</sequence>
<dbReference type="Proteomes" id="UP000008316">
    <property type="component" value="Chromosome 2"/>
</dbReference>
<dbReference type="AlphaFoldDB" id="F2LL89"/>
<dbReference type="InterPro" id="IPR013780">
    <property type="entry name" value="Glyco_hydro_b"/>
</dbReference>
<dbReference type="PANTHER" id="PTHR22762">
    <property type="entry name" value="ALPHA-GLUCOSIDASE"/>
    <property type="match status" value="1"/>
</dbReference>
<keyword evidence="2" id="KW-0326">Glycosidase</keyword>
<gene>
    <name evidence="6" type="ordered locus">bgla_2g11180</name>
</gene>
<evidence type="ECO:0000256" key="1">
    <source>
        <dbReference type="ARBA" id="ARBA00007806"/>
    </source>
</evidence>
<organism evidence="6 7">
    <name type="scientific">Burkholderia gladioli (strain BSR3)</name>
    <dbReference type="NCBI Taxonomy" id="999541"/>
    <lineage>
        <taxon>Bacteria</taxon>
        <taxon>Pseudomonadati</taxon>
        <taxon>Pseudomonadota</taxon>
        <taxon>Betaproteobacteria</taxon>
        <taxon>Burkholderiales</taxon>
        <taxon>Burkholderiaceae</taxon>
        <taxon>Burkholderia</taxon>
    </lineage>
</organism>
<dbReference type="InterPro" id="IPR000322">
    <property type="entry name" value="Glyco_hydro_31_TIM"/>
</dbReference>
<proteinExistence type="inferred from homology"/>
<feature type="domain" description="Glycoside hydrolase family 31 TIM barrel" evidence="3">
    <location>
        <begin position="267"/>
        <end position="593"/>
    </location>
</feature>
<dbReference type="GO" id="GO:0005975">
    <property type="term" value="P:carbohydrate metabolic process"/>
    <property type="evidence" value="ECO:0007669"/>
    <property type="project" value="InterPro"/>
</dbReference>
<dbReference type="SUPFAM" id="SSF51445">
    <property type="entry name" value="(Trans)glycosidases"/>
    <property type="match status" value="1"/>
</dbReference>
<dbReference type="Pfam" id="PF13802">
    <property type="entry name" value="Gal_mutarotas_2"/>
    <property type="match status" value="1"/>
</dbReference>
<dbReference type="Pfam" id="PF01055">
    <property type="entry name" value="Glyco_hydro_31_2nd"/>
    <property type="match status" value="1"/>
</dbReference>
<dbReference type="Pfam" id="PF21365">
    <property type="entry name" value="Glyco_hydro_31_3rd"/>
    <property type="match status" value="1"/>
</dbReference>
<evidence type="ECO:0000259" key="3">
    <source>
        <dbReference type="Pfam" id="PF01055"/>
    </source>
</evidence>
<dbReference type="InterPro" id="IPR017853">
    <property type="entry name" value="GH"/>
</dbReference>
<accession>F2LL89</accession>
<dbReference type="PANTHER" id="PTHR22762:SF165">
    <property type="entry name" value="PUTATIVE (AFU_ORTHOLOGUE AFUA_1G06560)-RELATED"/>
    <property type="match status" value="1"/>
</dbReference>
<dbReference type="InterPro" id="IPR011013">
    <property type="entry name" value="Gal_mutarotase_sf_dom"/>
</dbReference>
<dbReference type="GO" id="GO:0004553">
    <property type="term" value="F:hydrolase activity, hydrolyzing O-glycosyl compounds"/>
    <property type="evidence" value="ECO:0007669"/>
    <property type="project" value="InterPro"/>
</dbReference>
<evidence type="ECO:0000313" key="7">
    <source>
        <dbReference type="Proteomes" id="UP000008316"/>
    </source>
</evidence>
<evidence type="ECO:0000259" key="4">
    <source>
        <dbReference type="Pfam" id="PF13802"/>
    </source>
</evidence>
<protein>
    <submittedName>
        <fullName evidence="6">Alpha-glucosidase</fullName>
    </submittedName>
</protein>